<evidence type="ECO:0000313" key="3">
    <source>
        <dbReference type="Proteomes" id="UP000294901"/>
    </source>
</evidence>
<protein>
    <submittedName>
        <fullName evidence="2">Uncharacterized protein</fullName>
    </submittedName>
</protein>
<dbReference type="OrthoDB" id="3267770at2"/>
<dbReference type="RefSeq" id="WP_133874017.1">
    <property type="nucleotide sequence ID" value="NZ_BOMD01000054.1"/>
</dbReference>
<name>A0A4R6JSY6_9ACTN</name>
<proteinExistence type="predicted"/>
<dbReference type="EMBL" id="SNWR01000001">
    <property type="protein sequence ID" value="TDO39734.1"/>
    <property type="molecule type" value="Genomic_DNA"/>
</dbReference>
<reference evidence="2 3" key="1">
    <citation type="submission" date="2019-03" db="EMBL/GenBank/DDBJ databases">
        <title>Sequencing the genomes of 1000 actinobacteria strains.</title>
        <authorList>
            <person name="Klenk H.-P."/>
        </authorList>
    </citation>
    <scope>NUCLEOTIDE SEQUENCE [LARGE SCALE GENOMIC DNA]</scope>
    <source>
        <strain evidence="2 3">DSM 43805</strain>
    </source>
</reference>
<accession>A0A4R6JSY6</accession>
<keyword evidence="3" id="KW-1185">Reference proteome</keyword>
<comment type="caution">
    <text evidence="2">The sequence shown here is derived from an EMBL/GenBank/DDBJ whole genome shotgun (WGS) entry which is preliminary data.</text>
</comment>
<evidence type="ECO:0000313" key="2">
    <source>
        <dbReference type="EMBL" id="TDO39734.1"/>
    </source>
</evidence>
<gene>
    <name evidence="2" type="ORF">C8E87_3432</name>
</gene>
<organism evidence="2 3">
    <name type="scientific">Paractinoplanes brasiliensis</name>
    <dbReference type="NCBI Taxonomy" id="52695"/>
    <lineage>
        <taxon>Bacteria</taxon>
        <taxon>Bacillati</taxon>
        <taxon>Actinomycetota</taxon>
        <taxon>Actinomycetes</taxon>
        <taxon>Micromonosporales</taxon>
        <taxon>Micromonosporaceae</taxon>
        <taxon>Paractinoplanes</taxon>
    </lineage>
</organism>
<dbReference type="Proteomes" id="UP000294901">
    <property type="component" value="Unassembled WGS sequence"/>
</dbReference>
<feature type="region of interest" description="Disordered" evidence="1">
    <location>
        <begin position="480"/>
        <end position="526"/>
    </location>
</feature>
<dbReference type="AlphaFoldDB" id="A0A4R6JSY6"/>
<evidence type="ECO:0000256" key="1">
    <source>
        <dbReference type="SAM" id="MobiDB-lite"/>
    </source>
</evidence>
<sequence length="622" mass="66411">MSTPTWYAQPFRPDGGITAEGLRNQLGRPSLSVLTVLVRESAQNSWDAKQGGDVDYQLDLVTVSPAHRQAWVQFLVPGVPNDSSLGRSLPEVLRSQSIRYLAVSDRGTTGLGGPTRSDVHAEPNKRAWLSFVLNSGEKQDVDGGGGTYGYGKGAFFLASRVGTVLIYTRFRDEAGGLRSRLIGSSLLSSVTVDEVPYTGRYWWGRPSEGHCEPLKDQDADMVARALGLPDFRGEETGTTVVVLDPNLADPLVEDLTEMTVEDAGRFLADAAAWNLWPLTLEDRDSRLRIAVTAHGAQMEVPSERTDAVLANFAAAYRAMRTTAEPNIRCGNPKKMLGRFGYVDTFGAKVISPAAQELGLSGSPHHVCCMRRPDLVVQYLEQPAKAHPDVGYAGVFKVEDDLDAVFAKAEPPTHDAWIDAQLAGREATFVRVYRRRLNEESAKIVGPKAREAKVVGVPVGPVAQRLGFLLAGIGGTGAAETVPVNSTVDPPAWSGPPQQPGGSGDPAGSRNSAPSVGGRKRQRPVLVGRPMFRSRGGRHMLAQKVRIFAGTSVRGTATVITGDGSAETAGPVGSAQPQIIGWSHQNMILGGEIFVAGAESVEVDLLISAVEDAAIDIGVEVVP</sequence>